<evidence type="ECO:0000313" key="3">
    <source>
        <dbReference type="Proteomes" id="UP000325289"/>
    </source>
</evidence>
<reference evidence="2 3" key="1">
    <citation type="submission" date="2016-10" db="EMBL/GenBank/DDBJ databases">
        <authorList>
            <person name="Varghese N."/>
            <person name="Submissions S."/>
        </authorList>
    </citation>
    <scope>NUCLEOTIDE SEQUENCE [LARGE SCALE GENOMIC DNA]</scope>
    <source>
        <strain evidence="3">YIM D21,KCTC 23444,ACCC 10710</strain>
    </source>
</reference>
<accession>A0A1I1VQ15</accession>
<name>A0A1I1VQ15_9RHOB</name>
<keyword evidence="3" id="KW-1185">Reference proteome</keyword>
<dbReference type="AlphaFoldDB" id="A0A1I1VQ15"/>
<gene>
    <name evidence="2" type="ORF">SAMN04515678_103340</name>
</gene>
<protein>
    <submittedName>
        <fullName evidence="2">Uncharacterized protein</fullName>
    </submittedName>
</protein>
<dbReference type="Proteomes" id="UP000325289">
    <property type="component" value="Unassembled WGS sequence"/>
</dbReference>
<sequence>MQANQPPVPEQTDETEQLHRIVDRMLETFGKTSPRVPRGLLDSHGPLDLSKPNQHDNKAEFLREKTIVETSLQHVEGLLDTLVFDVEDEQETALQERIYPVMGAKLRSAVASTPSEGVLGMLRGNLAEYGQFYATLWVFMDLSTALRLRMKELEDQEARFWSLPHRAPDYHARAVALRLAKLYARETGQRPTYGTSGETGDPSTTFSRALRDVFKMAGIKSGVRTYAEWAIEQLDESDLQAPQNALGSILGIAGAGASSVSSRNLMAETIRRRRGER</sequence>
<evidence type="ECO:0000256" key="1">
    <source>
        <dbReference type="SAM" id="MobiDB-lite"/>
    </source>
</evidence>
<organism evidence="2 3">
    <name type="scientific">Roseivivax sediminis</name>
    <dbReference type="NCBI Taxonomy" id="936889"/>
    <lineage>
        <taxon>Bacteria</taxon>
        <taxon>Pseudomonadati</taxon>
        <taxon>Pseudomonadota</taxon>
        <taxon>Alphaproteobacteria</taxon>
        <taxon>Rhodobacterales</taxon>
        <taxon>Roseobacteraceae</taxon>
        <taxon>Roseivivax</taxon>
    </lineage>
</organism>
<evidence type="ECO:0000313" key="2">
    <source>
        <dbReference type="EMBL" id="SFD85041.1"/>
    </source>
</evidence>
<proteinExistence type="predicted"/>
<dbReference type="EMBL" id="FOMS01000003">
    <property type="protein sequence ID" value="SFD85041.1"/>
    <property type="molecule type" value="Genomic_DNA"/>
</dbReference>
<feature type="region of interest" description="Disordered" evidence="1">
    <location>
        <begin position="31"/>
        <end position="54"/>
    </location>
</feature>